<reference evidence="10 12" key="1">
    <citation type="submission" date="2014-04" db="EMBL/GenBank/DDBJ databases">
        <title>Variable characteristics of bacteriocin-producing Streptococcus salivarius strains isolated from Malaysian subjects.</title>
        <authorList>
            <person name="Philip K."/>
            <person name="Barbour A."/>
        </authorList>
    </citation>
    <scope>NUCLEOTIDE SEQUENCE [LARGE SCALE GENOMIC DNA]</scope>
    <source>
        <strain evidence="10 12">NU10</strain>
    </source>
</reference>
<evidence type="ECO:0000256" key="7">
    <source>
        <dbReference type="ARBA" id="ARBA00022840"/>
    </source>
</evidence>
<dbReference type="Proteomes" id="UP001212483">
    <property type="component" value="Unassembled WGS sequence"/>
</dbReference>
<dbReference type="GO" id="GO:0003848">
    <property type="term" value="F:2-amino-4-hydroxy-6-hydroxymethyldihydropteridine diphosphokinase activity"/>
    <property type="evidence" value="ECO:0007669"/>
    <property type="project" value="UniProtKB-EC"/>
</dbReference>
<dbReference type="CDD" id="cd00483">
    <property type="entry name" value="HPPK"/>
    <property type="match status" value="1"/>
</dbReference>
<evidence type="ECO:0000256" key="4">
    <source>
        <dbReference type="ARBA" id="ARBA00022679"/>
    </source>
</evidence>
<dbReference type="UniPathway" id="UPA00077">
    <property type="reaction ID" value="UER00155"/>
</dbReference>
<dbReference type="RefSeq" id="WP_002884240.1">
    <property type="nucleotide sequence ID" value="NZ_BPPT01000003.1"/>
</dbReference>
<dbReference type="Pfam" id="PF01288">
    <property type="entry name" value="HPPK"/>
    <property type="match status" value="1"/>
</dbReference>
<keyword evidence="4 11" id="KW-0808">Transferase</keyword>
<evidence type="ECO:0000313" key="12">
    <source>
        <dbReference type="Proteomes" id="UP000027855"/>
    </source>
</evidence>
<dbReference type="AlphaFoldDB" id="A0A074IVB1"/>
<evidence type="ECO:0000256" key="2">
    <source>
        <dbReference type="ARBA" id="ARBA00005051"/>
    </source>
</evidence>
<dbReference type="PANTHER" id="PTHR43071">
    <property type="entry name" value="2-AMINO-4-HYDROXY-6-HYDROXYMETHYLDIHYDROPTERIDINE PYROPHOSPHOKINASE"/>
    <property type="match status" value="1"/>
</dbReference>
<evidence type="ECO:0000256" key="1">
    <source>
        <dbReference type="ARBA" id="ARBA00000198"/>
    </source>
</evidence>
<dbReference type="GO" id="GO:0046656">
    <property type="term" value="P:folic acid biosynthetic process"/>
    <property type="evidence" value="ECO:0007669"/>
    <property type="project" value="UniProtKB-KW"/>
</dbReference>
<dbReference type="SUPFAM" id="SSF55083">
    <property type="entry name" value="6-hydroxymethyl-7,8-dihydropterin pyrophosphokinase, HPPK"/>
    <property type="match status" value="1"/>
</dbReference>
<dbReference type="InterPro" id="IPR035907">
    <property type="entry name" value="Hppk_sf"/>
</dbReference>
<dbReference type="GO" id="GO:0005524">
    <property type="term" value="F:ATP binding"/>
    <property type="evidence" value="ECO:0007669"/>
    <property type="project" value="UniProtKB-KW"/>
</dbReference>
<dbReference type="PROSITE" id="PS00794">
    <property type="entry name" value="HPPK"/>
    <property type="match status" value="1"/>
</dbReference>
<evidence type="ECO:0000256" key="6">
    <source>
        <dbReference type="ARBA" id="ARBA00022777"/>
    </source>
</evidence>
<dbReference type="EMBL" id="JJMT01000024">
    <property type="protein sequence ID" value="KEO44014.1"/>
    <property type="molecule type" value="Genomic_DNA"/>
</dbReference>
<comment type="catalytic activity">
    <reaction evidence="1">
        <text>6-hydroxymethyl-7,8-dihydropterin + ATP = (7,8-dihydropterin-6-yl)methyl diphosphate + AMP + H(+)</text>
        <dbReference type="Rhea" id="RHEA:11412"/>
        <dbReference type="ChEBI" id="CHEBI:15378"/>
        <dbReference type="ChEBI" id="CHEBI:30616"/>
        <dbReference type="ChEBI" id="CHEBI:44841"/>
        <dbReference type="ChEBI" id="CHEBI:72950"/>
        <dbReference type="ChEBI" id="CHEBI:456215"/>
        <dbReference type="EC" id="2.7.6.3"/>
    </reaction>
</comment>
<keyword evidence="7" id="KW-0067">ATP-binding</keyword>
<feature type="domain" description="7,8-dihydro-6-hydroxymethylpterin-pyrophosphokinase" evidence="9">
    <location>
        <begin position="88"/>
        <end position="99"/>
    </location>
</feature>
<dbReference type="GO" id="GO:0046654">
    <property type="term" value="P:tetrahydrofolate biosynthetic process"/>
    <property type="evidence" value="ECO:0007669"/>
    <property type="project" value="UniProtKB-UniPathway"/>
</dbReference>
<reference evidence="11" key="2">
    <citation type="submission" date="2023-01" db="EMBL/GenBank/DDBJ databases">
        <title>Human gut microbiome strain richness.</title>
        <authorList>
            <person name="Chen-Liaw A."/>
        </authorList>
    </citation>
    <scope>NUCLEOTIDE SEQUENCE</scope>
    <source>
        <strain evidence="11">1001283st1_B9_1001283B150217_161031</strain>
    </source>
</reference>
<dbReference type="Proteomes" id="UP000027855">
    <property type="component" value="Unassembled WGS sequence"/>
</dbReference>
<dbReference type="Gene3D" id="3.30.70.560">
    <property type="entry name" value="7,8-Dihydro-6-hydroxymethylpterin-pyrophosphokinase HPPK"/>
    <property type="match status" value="1"/>
</dbReference>
<dbReference type="PANTHER" id="PTHR43071:SF1">
    <property type="entry name" value="2-AMINO-4-HYDROXY-6-HYDROXYMETHYLDIHYDROPTERIDINE PYROPHOSPHOKINASE"/>
    <property type="match status" value="1"/>
</dbReference>
<name>A0A074IVB1_STRSL</name>
<accession>A0A074IVB1</accession>
<evidence type="ECO:0000313" key="10">
    <source>
        <dbReference type="EMBL" id="KEO44014.1"/>
    </source>
</evidence>
<dbReference type="EC" id="2.7.6.3" evidence="3"/>
<evidence type="ECO:0000256" key="3">
    <source>
        <dbReference type="ARBA" id="ARBA00013253"/>
    </source>
</evidence>
<proteinExistence type="predicted"/>
<dbReference type="PATRIC" id="fig|1304.173.peg.1525"/>
<evidence type="ECO:0000259" key="9">
    <source>
        <dbReference type="PROSITE" id="PS00794"/>
    </source>
</evidence>
<evidence type="ECO:0000256" key="5">
    <source>
        <dbReference type="ARBA" id="ARBA00022741"/>
    </source>
</evidence>
<evidence type="ECO:0000256" key="8">
    <source>
        <dbReference type="ARBA" id="ARBA00022909"/>
    </source>
</evidence>
<keyword evidence="8" id="KW-0289">Folate biosynthesis</keyword>
<dbReference type="InterPro" id="IPR000550">
    <property type="entry name" value="Hppk"/>
</dbReference>
<protein>
    <recommendedName>
        <fullName evidence="3">2-amino-4-hydroxy-6-hydroxymethyldihydropteridine diphosphokinase</fullName>
        <ecNumber evidence="3">2.7.6.3</ecNumber>
    </recommendedName>
</protein>
<dbReference type="GO" id="GO:0016301">
    <property type="term" value="F:kinase activity"/>
    <property type="evidence" value="ECO:0007669"/>
    <property type="project" value="UniProtKB-KW"/>
</dbReference>
<keyword evidence="5" id="KW-0547">Nucleotide-binding</keyword>
<comment type="pathway">
    <text evidence="2">Cofactor biosynthesis; tetrahydrofolate biosynthesis; 2-amino-4-hydroxy-6-hydroxymethyl-7,8-dihydropteridine diphosphate from 7,8-dihydroneopterin triphosphate: step 4/4.</text>
</comment>
<dbReference type="EMBL" id="JAQMJO010000002">
    <property type="protein sequence ID" value="MDB8605594.1"/>
    <property type="molecule type" value="Genomic_DNA"/>
</dbReference>
<evidence type="ECO:0000313" key="11">
    <source>
        <dbReference type="EMBL" id="MDB8605594.1"/>
    </source>
</evidence>
<sequence length="163" mass="18636">MTRVYLSLGSNMGDRQGYLQKAVKALNDLPETEVKAVSSYYETAAWGLTDQADFLNLALALETKLPAETLLRSCQQIEKDLDRVRHEHWGPRTVDIDILLYGQEIWETEHLKVPHPYMSQRAFVLVPLVEIADDLVDPKTGQAYKNYLSQLNTSDVRKLELMD</sequence>
<comment type="caution">
    <text evidence="10">The sequence shown here is derived from an EMBL/GenBank/DDBJ whole genome shotgun (WGS) entry which is preliminary data.</text>
</comment>
<organism evidence="10 12">
    <name type="scientific">Streptococcus salivarius</name>
    <dbReference type="NCBI Taxonomy" id="1304"/>
    <lineage>
        <taxon>Bacteria</taxon>
        <taxon>Bacillati</taxon>
        <taxon>Bacillota</taxon>
        <taxon>Bacilli</taxon>
        <taxon>Lactobacillales</taxon>
        <taxon>Streptococcaceae</taxon>
        <taxon>Streptococcus</taxon>
    </lineage>
</organism>
<keyword evidence="6 10" id="KW-0418">Kinase</keyword>
<dbReference type="NCBIfam" id="TIGR01498">
    <property type="entry name" value="folK"/>
    <property type="match status" value="1"/>
</dbReference>
<gene>
    <name evidence="11" type="primary">folK</name>
    <name evidence="10" type="ORF">DL07_05455</name>
    <name evidence="11" type="ORF">PNU22_03740</name>
</gene>
<dbReference type="KEGG" id="strs:SSAL8618_07815"/>